<keyword evidence="6" id="KW-1185">Reference proteome</keyword>
<dbReference type="OrthoDB" id="2848340at2759"/>
<dbReference type="Pfam" id="PF21307">
    <property type="entry name" value="Glyco_hydro_95_C"/>
    <property type="match status" value="1"/>
</dbReference>
<evidence type="ECO:0000256" key="1">
    <source>
        <dbReference type="SAM" id="SignalP"/>
    </source>
</evidence>
<feature type="chain" id="PRO_5025443457" evidence="1">
    <location>
        <begin position="20"/>
        <end position="799"/>
    </location>
</feature>
<proteinExistence type="predicted"/>
<dbReference type="PIRSF" id="PIRSF007663">
    <property type="entry name" value="UCP007663"/>
    <property type="match status" value="1"/>
</dbReference>
<dbReference type="AlphaFoldDB" id="A0A6A5ZWX1"/>
<feature type="domain" description="Glycosyl hydrolase family 95 N-terminal" evidence="2">
    <location>
        <begin position="22"/>
        <end position="271"/>
    </location>
</feature>
<reference evidence="5" key="1">
    <citation type="journal article" date="2020" name="Stud. Mycol.">
        <title>101 Dothideomycetes genomes: a test case for predicting lifestyles and emergence of pathogens.</title>
        <authorList>
            <person name="Haridas S."/>
            <person name="Albert R."/>
            <person name="Binder M."/>
            <person name="Bloem J."/>
            <person name="Labutti K."/>
            <person name="Salamov A."/>
            <person name="Andreopoulos B."/>
            <person name="Baker S."/>
            <person name="Barry K."/>
            <person name="Bills G."/>
            <person name="Bluhm B."/>
            <person name="Cannon C."/>
            <person name="Castanera R."/>
            <person name="Culley D."/>
            <person name="Daum C."/>
            <person name="Ezra D."/>
            <person name="Gonzalez J."/>
            <person name="Henrissat B."/>
            <person name="Kuo A."/>
            <person name="Liang C."/>
            <person name="Lipzen A."/>
            <person name="Lutzoni F."/>
            <person name="Magnuson J."/>
            <person name="Mondo S."/>
            <person name="Nolan M."/>
            <person name="Ohm R."/>
            <person name="Pangilinan J."/>
            <person name="Park H.-J."/>
            <person name="Ramirez L."/>
            <person name="Alfaro M."/>
            <person name="Sun H."/>
            <person name="Tritt A."/>
            <person name="Yoshinaga Y."/>
            <person name="Zwiers L.-H."/>
            <person name="Turgeon B."/>
            <person name="Goodwin S."/>
            <person name="Spatafora J."/>
            <person name="Crous P."/>
            <person name="Grigoriev I."/>
        </authorList>
    </citation>
    <scope>NUCLEOTIDE SEQUENCE</scope>
    <source>
        <strain evidence="5">CBS 627.86</strain>
    </source>
</reference>
<dbReference type="Pfam" id="PF14498">
    <property type="entry name" value="Glyco_hyd_65N_2"/>
    <property type="match status" value="1"/>
</dbReference>
<feature type="signal peptide" evidence="1">
    <location>
        <begin position="1"/>
        <end position="19"/>
    </location>
</feature>
<evidence type="ECO:0000259" key="4">
    <source>
        <dbReference type="Pfam" id="PF22124"/>
    </source>
</evidence>
<dbReference type="InterPro" id="IPR012341">
    <property type="entry name" value="6hp_glycosidase-like_sf"/>
</dbReference>
<organism evidence="5 6">
    <name type="scientific">Lophiotrema nucula</name>
    <dbReference type="NCBI Taxonomy" id="690887"/>
    <lineage>
        <taxon>Eukaryota</taxon>
        <taxon>Fungi</taxon>
        <taxon>Dikarya</taxon>
        <taxon>Ascomycota</taxon>
        <taxon>Pezizomycotina</taxon>
        <taxon>Dothideomycetes</taxon>
        <taxon>Pleosporomycetidae</taxon>
        <taxon>Pleosporales</taxon>
        <taxon>Lophiotremataceae</taxon>
        <taxon>Lophiotrema</taxon>
    </lineage>
</organism>
<evidence type="ECO:0000313" key="5">
    <source>
        <dbReference type="EMBL" id="KAF2122878.1"/>
    </source>
</evidence>
<feature type="domain" description="Alpha fucosidase A-like C-terminal" evidence="3">
    <location>
        <begin position="745"/>
        <end position="792"/>
    </location>
</feature>
<dbReference type="SUPFAM" id="SSF48208">
    <property type="entry name" value="Six-hairpin glycosidases"/>
    <property type="match status" value="1"/>
</dbReference>
<dbReference type="PANTHER" id="PTHR31084">
    <property type="entry name" value="ALPHA-L-FUCOSIDASE 2"/>
    <property type="match status" value="1"/>
</dbReference>
<dbReference type="InterPro" id="IPR054363">
    <property type="entry name" value="GH95_cat"/>
</dbReference>
<keyword evidence="5" id="KW-0378">Hydrolase</keyword>
<dbReference type="Gene3D" id="1.50.10.10">
    <property type="match status" value="1"/>
</dbReference>
<dbReference type="GO" id="GO:0005975">
    <property type="term" value="P:carbohydrate metabolic process"/>
    <property type="evidence" value="ECO:0007669"/>
    <property type="project" value="InterPro"/>
</dbReference>
<dbReference type="InterPro" id="IPR027414">
    <property type="entry name" value="GH95_N_dom"/>
</dbReference>
<dbReference type="PANTHER" id="PTHR31084:SF3">
    <property type="entry name" value="ALPHA-FUCOSIDASE A"/>
    <property type="match status" value="1"/>
</dbReference>
<evidence type="ECO:0000259" key="2">
    <source>
        <dbReference type="Pfam" id="PF14498"/>
    </source>
</evidence>
<dbReference type="GO" id="GO:0004560">
    <property type="term" value="F:alpha-L-fucosidase activity"/>
    <property type="evidence" value="ECO:0007669"/>
    <property type="project" value="InterPro"/>
</dbReference>
<dbReference type="Proteomes" id="UP000799770">
    <property type="component" value="Unassembled WGS sequence"/>
</dbReference>
<keyword evidence="1" id="KW-0732">Signal</keyword>
<dbReference type="Pfam" id="PF22124">
    <property type="entry name" value="Glyco_hydro_95_cat"/>
    <property type="match status" value="1"/>
</dbReference>
<evidence type="ECO:0000259" key="3">
    <source>
        <dbReference type="Pfam" id="PF21307"/>
    </source>
</evidence>
<dbReference type="InterPro" id="IPR008928">
    <property type="entry name" value="6-hairpin_glycosidase_sf"/>
</dbReference>
<accession>A0A6A5ZWX1</accession>
<dbReference type="InterPro" id="IPR016518">
    <property type="entry name" value="Alpha-L-fucosidase"/>
</dbReference>
<gene>
    <name evidence="5" type="ORF">BDV96DRAFT_656585</name>
</gene>
<feature type="domain" description="Glycosyl hydrolase family 95 catalytic" evidence="4">
    <location>
        <begin position="303"/>
        <end position="729"/>
    </location>
</feature>
<protein>
    <submittedName>
        <fullName evidence="5">Glycoside hydrolase family 95 protein-like protein</fullName>
    </submittedName>
</protein>
<evidence type="ECO:0000313" key="6">
    <source>
        <dbReference type="Proteomes" id="UP000799770"/>
    </source>
</evidence>
<dbReference type="EMBL" id="ML977310">
    <property type="protein sequence ID" value="KAF2122878.1"/>
    <property type="molecule type" value="Genomic_DNA"/>
</dbReference>
<dbReference type="InterPro" id="IPR049053">
    <property type="entry name" value="AFCA-like_C"/>
</dbReference>
<sequence length="799" mass="86920">MLLLCGLVLLSSLLPSSTAKQLWSTSPATNYSNIIREAYLLGNGRLGAMPFGALGDEKIVLNVDSLWSGGPFGAVNYTGRNPAEEKSSYLPGVREWIFQNTTGNITELLGNMDDYGSYQVFGNLSVSFEGQTAAENYERRLDLDTGVHTASGSCDTGATYTSTVYCSYPDQVCVYQINSTTTLPSITLRLENQLVNATLANSTCGEGNVRLQGITQVGPPEGMKFDGIARVVGASGNSTSCSSESGTLTVRSTAGLRSLSIVVGAGTNFDQSNGNVASNFSFRGVDPAGEVERVIELAASKSADDLMAGHLEDYQALSGEFLLNLPDHSNSSQMETSELFDNYNSSVGDPFVESLLFDYSRHLLISSSRDNSLPANLQGRWNSELSAAWSADYHANINLQMNYWAAEQTGLGSIQDGLWRYMKENWVPRGTETARLLYDAPGWVVHNEMNIFGHTGMKGLGDASNAIWANYPAAAAWMMQHVTDHFSYSQNLTWLRETGYPLLKGVAEFWLSQLLEDDYWKDGSLVVNPCNSPEHGPTTFGCTHYQQLIHQAFANVAAFGPIVSDSDSTFVQNVSSVLSRLDKGLHFTSWGGVKDWKLPDLEDSTVYDFQNDTHRHLSHLWGWYPGISLVSPSSPYLSGYTNKSIQDAVATSLYSRGLGNGPDANAGWEKVWRSACWARLNNTEQAYFELKYAIEQNFAGNGLSMYSGKEMSFQIDANFGLGGAVLAMLVVDIEESGVDTGDSTVVLGPAIPREWAGGSVKGLRLRGGGSVDFGWDDAGAVTWVRSKAASCCRYCCYHI</sequence>
<name>A0A6A5ZWX1_9PLEO</name>